<feature type="compositionally biased region" description="Basic and acidic residues" evidence="1">
    <location>
        <begin position="84"/>
        <end position="94"/>
    </location>
</feature>
<dbReference type="AlphaFoldDB" id="A0AAW0B993"/>
<feature type="compositionally biased region" description="Basic and acidic residues" evidence="1">
    <location>
        <begin position="105"/>
        <end position="116"/>
    </location>
</feature>
<name>A0AAW0B993_9AGAR</name>
<protein>
    <recommendedName>
        <fullName evidence="4">C2H2-type domain-containing protein</fullName>
    </recommendedName>
</protein>
<evidence type="ECO:0000313" key="3">
    <source>
        <dbReference type="Proteomes" id="UP001383192"/>
    </source>
</evidence>
<evidence type="ECO:0000256" key="1">
    <source>
        <dbReference type="SAM" id="MobiDB-lite"/>
    </source>
</evidence>
<comment type="caution">
    <text evidence="2">The sequence shown here is derived from an EMBL/GenBank/DDBJ whole genome shotgun (WGS) entry which is preliminary data.</text>
</comment>
<reference evidence="2 3" key="1">
    <citation type="submission" date="2024-01" db="EMBL/GenBank/DDBJ databases">
        <title>A draft genome for a cacao thread blight-causing isolate of Paramarasmius palmivorus.</title>
        <authorList>
            <person name="Baruah I.K."/>
            <person name="Bukari Y."/>
            <person name="Amoako-Attah I."/>
            <person name="Meinhardt L.W."/>
            <person name="Bailey B.A."/>
            <person name="Cohen S.P."/>
        </authorList>
    </citation>
    <scope>NUCLEOTIDE SEQUENCE [LARGE SCALE GENOMIC DNA]</scope>
    <source>
        <strain evidence="2 3">GH-12</strain>
    </source>
</reference>
<evidence type="ECO:0000313" key="2">
    <source>
        <dbReference type="EMBL" id="KAK7022749.1"/>
    </source>
</evidence>
<proteinExistence type="predicted"/>
<gene>
    <name evidence="2" type="ORF">VNI00_016984</name>
</gene>
<keyword evidence="3" id="KW-1185">Reference proteome</keyword>
<accession>A0AAW0B993</accession>
<dbReference type="Proteomes" id="UP001383192">
    <property type="component" value="Unassembled WGS sequence"/>
</dbReference>
<sequence length="116" mass="13168">MPLLQVQAEPNNISTCYKCHLSFNRPLSSIYFHLITTHLDNIQTHMAVKLATFPKFGSNNNLNIYRSDTGFKDRDHSITAIHTTHAERDDHEANEGYNAADINEDDRGHKEDDEGG</sequence>
<organism evidence="2 3">
    <name type="scientific">Paramarasmius palmivorus</name>
    <dbReference type="NCBI Taxonomy" id="297713"/>
    <lineage>
        <taxon>Eukaryota</taxon>
        <taxon>Fungi</taxon>
        <taxon>Dikarya</taxon>
        <taxon>Basidiomycota</taxon>
        <taxon>Agaricomycotina</taxon>
        <taxon>Agaricomycetes</taxon>
        <taxon>Agaricomycetidae</taxon>
        <taxon>Agaricales</taxon>
        <taxon>Marasmiineae</taxon>
        <taxon>Marasmiaceae</taxon>
        <taxon>Paramarasmius</taxon>
    </lineage>
</organism>
<feature type="region of interest" description="Disordered" evidence="1">
    <location>
        <begin position="83"/>
        <end position="116"/>
    </location>
</feature>
<dbReference type="EMBL" id="JAYKXP010000150">
    <property type="protein sequence ID" value="KAK7022749.1"/>
    <property type="molecule type" value="Genomic_DNA"/>
</dbReference>
<evidence type="ECO:0008006" key="4">
    <source>
        <dbReference type="Google" id="ProtNLM"/>
    </source>
</evidence>